<dbReference type="Proteomes" id="UP000053718">
    <property type="component" value="Unassembled WGS sequence"/>
</dbReference>
<feature type="binding site" evidence="6">
    <location>
        <position position="231"/>
    </location>
    <ligand>
        <name>FAD</name>
        <dbReference type="ChEBI" id="CHEBI:57692"/>
    </ligand>
</feature>
<dbReference type="eggNOG" id="COG0415">
    <property type="taxonomic scope" value="Bacteria"/>
</dbReference>
<organism evidence="9 10">
    <name type="scientific">Pseudidiomarina atlantica</name>
    <dbReference type="NCBI Taxonomy" id="1517416"/>
    <lineage>
        <taxon>Bacteria</taxon>
        <taxon>Pseudomonadati</taxon>
        <taxon>Pseudomonadota</taxon>
        <taxon>Gammaproteobacteria</taxon>
        <taxon>Alteromonadales</taxon>
        <taxon>Idiomarinaceae</taxon>
        <taxon>Pseudidiomarina</taxon>
    </lineage>
</organism>
<evidence type="ECO:0000313" key="10">
    <source>
        <dbReference type="Proteomes" id="UP000053718"/>
    </source>
</evidence>
<evidence type="ECO:0000256" key="1">
    <source>
        <dbReference type="ARBA" id="ARBA00005862"/>
    </source>
</evidence>
<comment type="function">
    <text evidence="7">May have a photoreceptor function.</text>
</comment>
<feature type="binding site" evidence="6">
    <location>
        <begin position="244"/>
        <end position="248"/>
    </location>
    <ligand>
        <name>FAD</name>
        <dbReference type="ChEBI" id="CHEBI:57692"/>
    </ligand>
</feature>
<evidence type="ECO:0000256" key="7">
    <source>
        <dbReference type="RuleBase" id="RU367151"/>
    </source>
</evidence>
<dbReference type="InterPro" id="IPR002081">
    <property type="entry name" value="Cryptochrome/DNA_photolyase_1"/>
</dbReference>
<feature type="binding site" evidence="6">
    <location>
        <begin position="381"/>
        <end position="383"/>
    </location>
    <ligand>
        <name>FAD</name>
        <dbReference type="ChEBI" id="CHEBI:57692"/>
    </ligand>
</feature>
<dbReference type="PRINTS" id="PR00147">
    <property type="entry name" value="DNAPHOTLYASE"/>
</dbReference>
<dbReference type="InterPro" id="IPR005101">
    <property type="entry name" value="Cryptochr/Photolyase_FAD-bd"/>
</dbReference>
<dbReference type="NCBIfam" id="TIGR02765">
    <property type="entry name" value="crypto_DASH"/>
    <property type="match status" value="1"/>
</dbReference>
<dbReference type="PANTHER" id="PTHR11455:SF22">
    <property type="entry name" value="CRYPTOCHROME DASH"/>
    <property type="match status" value="1"/>
</dbReference>
<keyword evidence="3 6" id="KW-0285">Flavoprotein</keyword>
<protein>
    <recommendedName>
        <fullName evidence="2 7">Cryptochrome DASH</fullName>
    </recommendedName>
</protein>
<keyword evidence="5 7" id="KW-0157">Chromophore</keyword>
<accession>A0A094IP85</accession>
<dbReference type="OrthoDB" id="9772484at2"/>
<dbReference type="Gene3D" id="1.10.579.10">
    <property type="entry name" value="DNA Cyclobutane Dipyrimidine Photolyase, subunit A, domain 3"/>
    <property type="match status" value="1"/>
</dbReference>
<dbReference type="GO" id="GO:0003677">
    <property type="term" value="F:DNA binding"/>
    <property type="evidence" value="ECO:0007669"/>
    <property type="project" value="TreeGrafter"/>
</dbReference>
<evidence type="ECO:0000256" key="3">
    <source>
        <dbReference type="ARBA" id="ARBA00022630"/>
    </source>
</evidence>
<dbReference type="Pfam" id="PF00875">
    <property type="entry name" value="DNA_photolyase"/>
    <property type="match status" value="1"/>
</dbReference>
<dbReference type="PROSITE" id="PS51645">
    <property type="entry name" value="PHR_CRY_ALPHA_BETA"/>
    <property type="match status" value="1"/>
</dbReference>
<dbReference type="Gene3D" id="3.40.50.620">
    <property type="entry name" value="HUPs"/>
    <property type="match status" value="1"/>
</dbReference>
<dbReference type="GO" id="GO:0000719">
    <property type="term" value="P:photoreactive repair"/>
    <property type="evidence" value="ECO:0007669"/>
    <property type="project" value="TreeGrafter"/>
</dbReference>
<dbReference type="InterPro" id="IPR014133">
    <property type="entry name" value="Cry_DASH"/>
</dbReference>
<comment type="cofactor">
    <cofactor evidence="6 7">
        <name>FAD</name>
        <dbReference type="ChEBI" id="CHEBI:57692"/>
    </cofactor>
    <text evidence="6 7">Binds 1 FAD per subunit.</text>
</comment>
<evidence type="ECO:0000256" key="4">
    <source>
        <dbReference type="ARBA" id="ARBA00022827"/>
    </source>
</evidence>
<dbReference type="EMBL" id="JPIN01000002">
    <property type="protein sequence ID" value="KFZ29495.1"/>
    <property type="molecule type" value="Genomic_DNA"/>
</dbReference>
<dbReference type="AlphaFoldDB" id="A0A094IP85"/>
<dbReference type="Pfam" id="PF03441">
    <property type="entry name" value="FAD_binding_7"/>
    <property type="match status" value="1"/>
</dbReference>
<dbReference type="GO" id="GO:0071949">
    <property type="term" value="F:FAD binding"/>
    <property type="evidence" value="ECO:0007669"/>
    <property type="project" value="TreeGrafter"/>
</dbReference>
<dbReference type="PANTHER" id="PTHR11455">
    <property type="entry name" value="CRYPTOCHROME"/>
    <property type="match status" value="1"/>
</dbReference>
<dbReference type="STRING" id="1517416.IDAT_03880"/>
<dbReference type="InterPro" id="IPR006050">
    <property type="entry name" value="DNA_photolyase_N"/>
</dbReference>
<reference evidence="9 10" key="1">
    <citation type="submission" date="2014-06" db="EMBL/GenBank/DDBJ databases">
        <title>Draft genome sequence of Idiomarina sp. MCCC 1A10513.</title>
        <authorList>
            <person name="Du J."/>
            <person name="Lai Q."/>
            <person name="Shao Z."/>
        </authorList>
    </citation>
    <scope>NUCLEOTIDE SEQUENCE [LARGE SCALE GENOMIC DNA]</scope>
    <source>
        <strain evidence="9 10">MCCC 1A10513</strain>
    </source>
</reference>
<gene>
    <name evidence="9" type="ORF">IDAT_03880</name>
</gene>
<feature type="domain" description="Photolyase/cryptochrome alpha/beta" evidence="8">
    <location>
        <begin position="4"/>
        <end position="136"/>
    </location>
</feature>
<comment type="cofactor">
    <cofactor evidence="7">
        <name>(6R)-5,10-methylene-5,6,7,8-tetrahydrofolate</name>
        <dbReference type="ChEBI" id="CHEBI:15636"/>
    </cofactor>
    <text evidence="7">Binds 1 5,10-methenyltetrahydrofolate (MTHF) per subunit.</text>
</comment>
<dbReference type="SUPFAM" id="SSF52425">
    <property type="entry name" value="Cryptochrome/photolyase, N-terminal domain"/>
    <property type="match status" value="1"/>
</dbReference>
<comment type="similarity">
    <text evidence="1 7">Belongs to the DNA photolyase class-1 family.</text>
</comment>
<dbReference type="GO" id="GO:0003913">
    <property type="term" value="F:DNA photolyase activity"/>
    <property type="evidence" value="ECO:0007669"/>
    <property type="project" value="InterPro"/>
</dbReference>
<dbReference type="Gene3D" id="1.25.40.80">
    <property type="match status" value="1"/>
</dbReference>
<name>A0A094IP85_9GAMM</name>
<evidence type="ECO:0000256" key="5">
    <source>
        <dbReference type="ARBA" id="ARBA00022991"/>
    </source>
</evidence>
<dbReference type="SUPFAM" id="SSF48173">
    <property type="entry name" value="Cryptochrome/photolyase FAD-binding domain"/>
    <property type="match status" value="1"/>
</dbReference>
<evidence type="ECO:0000256" key="2">
    <source>
        <dbReference type="ARBA" id="ARBA00017881"/>
    </source>
</evidence>
<evidence type="ECO:0000256" key="6">
    <source>
        <dbReference type="PIRSR" id="PIRSR602081-1"/>
    </source>
</evidence>
<keyword evidence="4 6" id="KW-0274">FAD</keyword>
<dbReference type="InterPro" id="IPR014729">
    <property type="entry name" value="Rossmann-like_a/b/a_fold"/>
</dbReference>
<keyword evidence="10" id="KW-1185">Reference proteome</keyword>
<evidence type="ECO:0000259" key="8">
    <source>
        <dbReference type="PROSITE" id="PS51645"/>
    </source>
</evidence>
<dbReference type="InterPro" id="IPR036155">
    <property type="entry name" value="Crypto/Photolyase_N_sf"/>
</dbReference>
<proteinExistence type="inferred from homology"/>
<sequence>MTYRSGLVWLQDDIRLDDNALVEKATAECQQLLFVYCVNPKWFQPNRYGLRSMGAARWRFRAAALTDLKQQLRQLGQDLLVVYQSPLQAIPELITRCGIEVIYSSQHAGFYEQSYARLLRQRYPFIQHQQLTTATLWEAAQLPFGLNDLPDTFSKFRRQIEKQDLRGQIPAPVPAPRQLPPLPASANALFAERKHALPPIEAPAHEYFQGGSRAAEQHVTDYFTSGAAHTYKETRNALDDWPASTKFSPWLADGSLSVRRLHQQLLQYEAAHGSNESTYWIFFELLWREYFHWYAQRHGQRLYAFAGIKRQRPQTSFYGSRWQQWCSGTTAHPIVNACMNQLNAIGYMSNRGRQLVASCFVHELQLDWRYGAAFFEQQLIDYDVASNWGNWQYLAGVGADPRGHRRFDLDKQTRQYDAKHEFIERWHGNVSTPTDWVDAADWPISE</sequence>
<comment type="caution">
    <text evidence="9">The sequence shown here is derived from an EMBL/GenBank/DDBJ whole genome shotgun (WGS) entry which is preliminary data.</text>
</comment>
<dbReference type="InterPro" id="IPR036134">
    <property type="entry name" value="Crypto/Photolyase_FAD-like_sf"/>
</dbReference>
<evidence type="ECO:0000313" key="9">
    <source>
        <dbReference type="EMBL" id="KFZ29495.1"/>
    </source>
</evidence>